<evidence type="ECO:0000259" key="7">
    <source>
        <dbReference type="PROSITE" id="PS50850"/>
    </source>
</evidence>
<keyword evidence="2" id="KW-1003">Cell membrane</keyword>
<dbReference type="PANTHER" id="PTHR43124:SF3">
    <property type="entry name" value="CHLORAMPHENICOL EFFLUX PUMP RV0191"/>
    <property type="match status" value="1"/>
</dbReference>
<evidence type="ECO:0000313" key="8">
    <source>
        <dbReference type="EMBL" id="SMO96721.1"/>
    </source>
</evidence>
<proteinExistence type="predicted"/>
<keyword evidence="4 6" id="KW-1133">Transmembrane helix</keyword>
<dbReference type="GO" id="GO:0005886">
    <property type="term" value="C:plasma membrane"/>
    <property type="evidence" value="ECO:0007669"/>
    <property type="project" value="UniProtKB-SubCell"/>
</dbReference>
<feature type="transmembrane region" description="Helical" evidence="6">
    <location>
        <begin position="133"/>
        <end position="156"/>
    </location>
</feature>
<dbReference type="InterPro" id="IPR011701">
    <property type="entry name" value="MFS"/>
</dbReference>
<name>A0A521FMN2_9SPHI</name>
<feature type="transmembrane region" description="Helical" evidence="6">
    <location>
        <begin position="103"/>
        <end position="121"/>
    </location>
</feature>
<dbReference type="InterPro" id="IPR050189">
    <property type="entry name" value="MFS_Efflux_Transporters"/>
</dbReference>
<dbReference type="GO" id="GO:0022857">
    <property type="term" value="F:transmembrane transporter activity"/>
    <property type="evidence" value="ECO:0007669"/>
    <property type="project" value="InterPro"/>
</dbReference>
<feature type="transmembrane region" description="Helical" evidence="6">
    <location>
        <begin position="358"/>
        <end position="376"/>
    </location>
</feature>
<feature type="domain" description="Major facilitator superfamily (MFS) profile" evidence="7">
    <location>
        <begin position="1"/>
        <end position="385"/>
    </location>
</feature>
<keyword evidence="5 6" id="KW-0472">Membrane</keyword>
<reference evidence="8 9" key="1">
    <citation type="submission" date="2017-05" db="EMBL/GenBank/DDBJ databases">
        <authorList>
            <person name="Varghese N."/>
            <person name="Submissions S."/>
        </authorList>
    </citation>
    <scope>NUCLEOTIDE SEQUENCE [LARGE SCALE GENOMIC DNA]</scope>
    <source>
        <strain evidence="8 9">DSM 19036</strain>
    </source>
</reference>
<feature type="transmembrane region" description="Helical" evidence="6">
    <location>
        <begin position="162"/>
        <end position="182"/>
    </location>
</feature>
<evidence type="ECO:0000256" key="2">
    <source>
        <dbReference type="ARBA" id="ARBA00022475"/>
    </source>
</evidence>
<dbReference type="Pfam" id="PF07690">
    <property type="entry name" value="MFS_1"/>
    <property type="match status" value="1"/>
</dbReference>
<feature type="transmembrane region" description="Helical" evidence="6">
    <location>
        <begin position="271"/>
        <end position="293"/>
    </location>
</feature>
<dbReference type="InterPro" id="IPR020846">
    <property type="entry name" value="MFS_dom"/>
</dbReference>
<dbReference type="EMBL" id="FXTN01000013">
    <property type="protein sequence ID" value="SMO96721.1"/>
    <property type="molecule type" value="Genomic_DNA"/>
</dbReference>
<dbReference type="PROSITE" id="PS50850">
    <property type="entry name" value="MFS"/>
    <property type="match status" value="1"/>
</dbReference>
<protein>
    <submittedName>
        <fullName evidence="8">Predicted arabinose efflux permease, MFS family</fullName>
    </submittedName>
</protein>
<feature type="transmembrane region" description="Helical" evidence="6">
    <location>
        <begin position="241"/>
        <end position="259"/>
    </location>
</feature>
<evidence type="ECO:0000256" key="6">
    <source>
        <dbReference type="SAM" id="Phobius"/>
    </source>
</evidence>
<dbReference type="Gene3D" id="1.20.1250.20">
    <property type="entry name" value="MFS general substrate transporter like domains"/>
    <property type="match status" value="2"/>
</dbReference>
<feature type="transmembrane region" description="Helical" evidence="6">
    <location>
        <begin position="74"/>
        <end position="97"/>
    </location>
</feature>
<comment type="subcellular location">
    <subcellularLocation>
        <location evidence="1">Cell membrane</location>
        <topology evidence="1">Multi-pass membrane protein</topology>
    </subcellularLocation>
</comment>
<accession>A0A521FMN2</accession>
<evidence type="ECO:0000256" key="3">
    <source>
        <dbReference type="ARBA" id="ARBA00022692"/>
    </source>
</evidence>
<dbReference type="OrthoDB" id="199773at2"/>
<dbReference type="CDD" id="cd17324">
    <property type="entry name" value="MFS_NepI_like"/>
    <property type="match status" value="1"/>
</dbReference>
<evidence type="ECO:0000256" key="1">
    <source>
        <dbReference type="ARBA" id="ARBA00004651"/>
    </source>
</evidence>
<feature type="transmembrane region" description="Helical" evidence="6">
    <location>
        <begin position="299"/>
        <end position="319"/>
    </location>
</feature>
<feature type="transmembrane region" description="Helical" evidence="6">
    <location>
        <begin position="9"/>
        <end position="34"/>
    </location>
</feature>
<dbReference type="AlphaFoldDB" id="A0A521FMN2"/>
<dbReference type="SUPFAM" id="SSF103473">
    <property type="entry name" value="MFS general substrate transporter"/>
    <property type="match status" value="1"/>
</dbReference>
<dbReference type="PANTHER" id="PTHR43124">
    <property type="entry name" value="PURINE EFFLUX PUMP PBUE"/>
    <property type="match status" value="1"/>
</dbReference>
<feature type="transmembrane region" description="Helical" evidence="6">
    <location>
        <begin position="331"/>
        <end position="352"/>
    </location>
</feature>
<evidence type="ECO:0000256" key="4">
    <source>
        <dbReference type="ARBA" id="ARBA00022989"/>
    </source>
</evidence>
<dbReference type="RefSeq" id="WP_142530554.1">
    <property type="nucleotide sequence ID" value="NZ_CBCSJO010000012.1"/>
</dbReference>
<keyword evidence="3 6" id="KW-0812">Transmembrane</keyword>
<dbReference type="InterPro" id="IPR036259">
    <property type="entry name" value="MFS_trans_sf"/>
</dbReference>
<feature type="transmembrane region" description="Helical" evidence="6">
    <location>
        <begin position="203"/>
        <end position="221"/>
    </location>
</feature>
<dbReference type="Proteomes" id="UP000320300">
    <property type="component" value="Unassembled WGS sequence"/>
</dbReference>
<evidence type="ECO:0000256" key="5">
    <source>
        <dbReference type="ARBA" id="ARBA00023136"/>
    </source>
</evidence>
<organism evidence="8 9">
    <name type="scientific">Pedobacter westerhofensis</name>
    <dbReference type="NCBI Taxonomy" id="425512"/>
    <lineage>
        <taxon>Bacteria</taxon>
        <taxon>Pseudomonadati</taxon>
        <taxon>Bacteroidota</taxon>
        <taxon>Sphingobacteriia</taxon>
        <taxon>Sphingobacteriales</taxon>
        <taxon>Sphingobacteriaceae</taxon>
        <taxon>Pedobacter</taxon>
    </lineage>
</organism>
<feature type="transmembrane region" description="Helical" evidence="6">
    <location>
        <begin position="46"/>
        <end position="67"/>
    </location>
</feature>
<evidence type="ECO:0000313" key="9">
    <source>
        <dbReference type="Proteomes" id="UP000320300"/>
    </source>
</evidence>
<sequence>MNAINKRNAYIGCLGMVSIISTEFGVIGILPQIAKHYSINIETAGYLLSAFALTIAFTGPFMVLYTSKFDRKKVMLVGIAMFFVSNLLSVFAPPFWLLMVIRVLPAFLQPVFISTAIAVAIKDVPETTQHRLMSIVIGGIALAQVTVIPFVTFMAARYGFQISFVIQGMISLLAVTAIYFIMPSMPVAEPKSFGSQLNILKRKTFIISTMMNVFLIAAWFSTYSYFADYLSKVKGLTGEQISYMLLLFGIMGVISNFVAGRILGENLVKTTVLFLLGTLILPLVLSCTGASMLSVSLVVAFWGTMYGPCFLTAVAYMVSCAPEAKEFANSLQTSFGNLGVSAGTAISGWFIAKYSIGIAPWVGFLFGVFAILCIVWRSMEELRQKKKLQKKSHLSF</sequence>
<gene>
    <name evidence="8" type="ORF">SAMN06265348_113131</name>
</gene>
<keyword evidence="9" id="KW-1185">Reference proteome</keyword>